<organism evidence="2 3">
    <name type="scientific">Parascaris equorum</name>
    <name type="common">Equine roundworm</name>
    <dbReference type="NCBI Taxonomy" id="6256"/>
    <lineage>
        <taxon>Eukaryota</taxon>
        <taxon>Metazoa</taxon>
        <taxon>Ecdysozoa</taxon>
        <taxon>Nematoda</taxon>
        <taxon>Chromadorea</taxon>
        <taxon>Rhabditida</taxon>
        <taxon>Spirurina</taxon>
        <taxon>Ascaridomorpha</taxon>
        <taxon>Ascaridoidea</taxon>
        <taxon>Ascarididae</taxon>
        <taxon>Parascaris</taxon>
    </lineage>
</organism>
<evidence type="ECO:0000313" key="3">
    <source>
        <dbReference type="WBParaSite" id="PEQ_0000762801-mRNA-1"/>
    </source>
</evidence>
<dbReference type="InterPro" id="IPR002223">
    <property type="entry name" value="Kunitz_BPTI"/>
</dbReference>
<dbReference type="PANTHER" id="PTHR46339:SF11">
    <property type="entry name" value="BPTI_KUNITZ INHIBITOR DOMAIN-CONTAINING PROTEIN"/>
    <property type="match status" value="1"/>
</dbReference>
<dbReference type="Proteomes" id="UP000887564">
    <property type="component" value="Unplaced"/>
</dbReference>
<dbReference type="WBParaSite" id="PEQ_0000762801-mRNA-1">
    <property type="protein sequence ID" value="PEQ_0000762801-mRNA-1"/>
    <property type="gene ID" value="PEQ_0000762801"/>
</dbReference>
<evidence type="ECO:0000259" key="1">
    <source>
        <dbReference type="PROSITE" id="PS50279"/>
    </source>
</evidence>
<proteinExistence type="predicted"/>
<dbReference type="Gene3D" id="4.10.410.10">
    <property type="entry name" value="Pancreatic trypsin inhibitor Kunitz domain"/>
    <property type="match status" value="1"/>
</dbReference>
<sequence>MVTTRNSASKIRCSNATEALMQPARLLVRWPTTASVIATTAPSITRSVSAVHHEFTASAFACIQPPSEGYTPPGGGATLNHWYHDPITGECRELKYQGYGGNANNFQTKDHCESYCKQTCNRGLPLYRDRTTGVKQEPVYCQGSDGGCNNPNYVCTTMGTLQQCCPTYRKQVSLMWHEGCPS</sequence>
<dbReference type="PROSITE" id="PS50279">
    <property type="entry name" value="BPTI_KUNITZ_2"/>
    <property type="match status" value="1"/>
</dbReference>
<accession>A0A914RS21</accession>
<feature type="domain" description="BPTI/Kunitz inhibitor" evidence="1">
    <location>
        <begin position="62"/>
        <end position="116"/>
    </location>
</feature>
<reference evidence="3" key="1">
    <citation type="submission" date="2022-11" db="UniProtKB">
        <authorList>
            <consortium name="WormBaseParasite"/>
        </authorList>
    </citation>
    <scope>IDENTIFICATION</scope>
</reference>
<evidence type="ECO:0000313" key="2">
    <source>
        <dbReference type="Proteomes" id="UP000887564"/>
    </source>
</evidence>
<keyword evidence="2" id="KW-1185">Reference proteome</keyword>
<dbReference type="InterPro" id="IPR036880">
    <property type="entry name" value="Kunitz_BPTI_sf"/>
</dbReference>
<dbReference type="GO" id="GO:0004867">
    <property type="term" value="F:serine-type endopeptidase inhibitor activity"/>
    <property type="evidence" value="ECO:0007669"/>
    <property type="project" value="InterPro"/>
</dbReference>
<dbReference type="CDD" id="cd22593">
    <property type="entry name" value="Kunitz_conkunitzin"/>
    <property type="match status" value="1"/>
</dbReference>
<protein>
    <submittedName>
        <fullName evidence="3">BPTI/Kunitz inhibitor domain-containing protein</fullName>
    </submittedName>
</protein>
<name>A0A914RS21_PAREQ</name>
<dbReference type="PANTHER" id="PTHR46339">
    <property type="entry name" value="PROTEIN CBG15282-RELATED"/>
    <property type="match status" value="1"/>
</dbReference>
<dbReference type="InterPro" id="IPR053014">
    <property type="entry name" value="Cuticle_assoc_divergent"/>
</dbReference>
<dbReference type="AlphaFoldDB" id="A0A914RS21"/>
<dbReference type="SUPFAM" id="SSF57362">
    <property type="entry name" value="BPTI-like"/>
    <property type="match status" value="1"/>
</dbReference>
<dbReference type="Pfam" id="PF00014">
    <property type="entry name" value="Kunitz_BPTI"/>
    <property type="match status" value="1"/>
</dbReference>
<dbReference type="SMART" id="SM00131">
    <property type="entry name" value="KU"/>
    <property type="match status" value="1"/>
</dbReference>